<gene>
    <name evidence="4" type="ORF">H4W80_000523</name>
</gene>
<dbReference type="SUPFAM" id="SSF53474">
    <property type="entry name" value="alpha/beta-Hydrolases"/>
    <property type="match status" value="1"/>
</dbReference>
<evidence type="ECO:0000313" key="5">
    <source>
        <dbReference type="Proteomes" id="UP000633509"/>
    </source>
</evidence>
<dbReference type="InterPro" id="IPR050261">
    <property type="entry name" value="FrsA_esterase"/>
</dbReference>
<evidence type="ECO:0000256" key="2">
    <source>
        <dbReference type="ARBA" id="ARBA00022801"/>
    </source>
</evidence>
<dbReference type="GO" id="GO:0016787">
    <property type="term" value="F:hydrolase activity"/>
    <property type="evidence" value="ECO:0007669"/>
    <property type="project" value="UniProtKB-KW"/>
</dbReference>
<dbReference type="RefSeq" id="WP_192783569.1">
    <property type="nucleotide sequence ID" value="NZ_JADBEK010000001.1"/>
</dbReference>
<dbReference type="Pfam" id="PF12146">
    <property type="entry name" value="Hydrolase_4"/>
    <property type="match status" value="1"/>
</dbReference>
<comment type="caution">
    <text evidence="4">The sequence shown here is derived from an EMBL/GenBank/DDBJ whole genome shotgun (WGS) entry which is preliminary data.</text>
</comment>
<keyword evidence="2 4" id="KW-0378">Hydrolase</keyword>
<dbReference type="InterPro" id="IPR029058">
    <property type="entry name" value="AB_hydrolase_fold"/>
</dbReference>
<proteinExistence type="inferred from homology"/>
<feature type="domain" description="Serine aminopeptidase S33" evidence="3">
    <location>
        <begin position="24"/>
        <end position="141"/>
    </location>
</feature>
<evidence type="ECO:0000256" key="1">
    <source>
        <dbReference type="ARBA" id="ARBA00008645"/>
    </source>
</evidence>
<accession>A0ABR9LPP1</accession>
<comment type="similarity">
    <text evidence="1">Belongs to the AB hydrolase superfamily.</text>
</comment>
<protein>
    <submittedName>
        <fullName evidence="4">Alpha-beta hydrolase superfamily lysophospholipase</fullName>
    </submittedName>
</protein>
<name>A0ABR9LPP1_9ACTN</name>
<evidence type="ECO:0000259" key="3">
    <source>
        <dbReference type="Pfam" id="PF12146"/>
    </source>
</evidence>
<keyword evidence="5" id="KW-1185">Reference proteome</keyword>
<dbReference type="PANTHER" id="PTHR22946">
    <property type="entry name" value="DIENELACTONE HYDROLASE DOMAIN-CONTAINING PROTEIN-RELATED"/>
    <property type="match status" value="1"/>
</dbReference>
<dbReference type="InterPro" id="IPR022742">
    <property type="entry name" value="Hydrolase_4"/>
</dbReference>
<dbReference type="EMBL" id="JADBEK010000001">
    <property type="protein sequence ID" value="MBE1582265.1"/>
    <property type="molecule type" value="Genomic_DNA"/>
</dbReference>
<dbReference type="Gene3D" id="3.40.50.1820">
    <property type="entry name" value="alpha/beta hydrolase"/>
    <property type="match status" value="1"/>
</dbReference>
<dbReference type="PANTHER" id="PTHR22946:SF9">
    <property type="entry name" value="POLYKETIDE TRANSFERASE AF380"/>
    <property type="match status" value="1"/>
</dbReference>
<reference evidence="4 5" key="1">
    <citation type="submission" date="2020-10" db="EMBL/GenBank/DDBJ databases">
        <title>Sequencing the genomes of 1000 actinobacteria strains.</title>
        <authorList>
            <person name="Klenk H.-P."/>
        </authorList>
    </citation>
    <scope>NUCLEOTIDE SEQUENCE [LARGE SCALE GENOMIC DNA]</scope>
    <source>
        <strain evidence="4 5">DSM 43173</strain>
    </source>
</reference>
<organism evidence="4 5">
    <name type="scientific">Nonomuraea angiospora</name>
    <dbReference type="NCBI Taxonomy" id="46172"/>
    <lineage>
        <taxon>Bacteria</taxon>
        <taxon>Bacillati</taxon>
        <taxon>Actinomycetota</taxon>
        <taxon>Actinomycetes</taxon>
        <taxon>Streptosporangiales</taxon>
        <taxon>Streptosporangiaceae</taxon>
        <taxon>Nonomuraea</taxon>
    </lineage>
</organism>
<evidence type="ECO:0000313" key="4">
    <source>
        <dbReference type="EMBL" id="MBE1582265.1"/>
    </source>
</evidence>
<dbReference type="Proteomes" id="UP000633509">
    <property type="component" value="Unassembled WGS sequence"/>
</dbReference>
<sequence length="260" mass="28069">MRQVGLVAEDGVLLDAVLHEPAGEPRGMVVALHGITGDMEARGKFPRLADILVAAGCAMLRFSFRGHGRSGGTPANVTIAGEVLDLQAALAYVRSLGDLPLSLVATSFGAVSATLSLPDLEGRLTGLVLWCPVLDLRHTFLEPQLPWGRANFGPQQQQRMLADGELLIDGRFAIGRALWEEFALRRPLDHLLSSSVPALIIHGDQDSYVSYEVARAASRGRAACEFRTISGAEHGFDTREREDEAILVTADWLLGRHNAS</sequence>